<gene>
    <name evidence="2" type="ORF">BaRGS_00033047</name>
</gene>
<protein>
    <submittedName>
        <fullName evidence="2">Uncharacterized protein</fullName>
    </submittedName>
</protein>
<feature type="signal peptide" evidence="1">
    <location>
        <begin position="1"/>
        <end position="18"/>
    </location>
</feature>
<dbReference type="AlphaFoldDB" id="A0ABD0JLU5"/>
<sequence length="63" mass="7084">MKLTLTAFVALCIACTQGIKTSCHVRPKGNTAEIICNFKKNIGNLKYDFVVDRHSLDKNDKKE</sequence>
<reference evidence="2 3" key="1">
    <citation type="journal article" date="2023" name="Sci. Data">
        <title>Genome assembly of the Korean intertidal mud-creeper Batillaria attramentaria.</title>
        <authorList>
            <person name="Patra A.K."/>
            <person name="Ho P.T."/>
            <person name="Jun S."/>
            <person name="Lee S.J."/>
            <person name="Kim Y."/>
            <person name="Won Y.J."/>
        </authorList>
    </citation>
    <scope>NUCLEOTIDE SEQUENCE [LARGE SCALE GENOMIC DNA]</scope>
    <source>
        <strain evidence="2">Wonlab-2016</strain>
    </source>
</reference>
<evidence type="ECO:0000313" key="3">
    <source>
        <dbReference type="Proteomes" id="UP001519460"/>
    </source>
</evidence>
<feature type="non-terminal residue" evidence="2">
    <location>
        <position position="63"/>
    </location>
</feature>
<dbReference type="Proteomes" id="UP001519460">
    <property type="component" value="Unassembled WGS sequence"/>
</dbReference>
<evidence type="ECO:0000256" key="1">
    <source>
        <dbReference type="SAM" id="SignalP"/>
    </source>
</evidence>
<keyword evidence="3" id="KW-1185">Reference proteome</keyword>
<accession>A0ABD0JLU5</accession>
<name>A0ABD0JLU5_9CAEN</name>
<feature type="chain" id="PRO_5044820313" evidence="1">
    <location>
        <begin position="19"/>
        <end position="63"/>
    </location>
</feature>
<dbReference type="EMBL" id="JACVVK020000396">
    <property type="protein sequence ID" value="KAK7475725.1"/>
    <property type="molecule type" value="Genomic_DNA"/>
</dbReference>
<evidence type="ECO:0000313" key="2">
    <source>
        <dbReference type="EMBL" id="KAK7475725.1"/>
    </source>
</evidence>
<proteinExistence type="predicted"/>
<comment type="caution">
    <text evidence="2">The sequence shown here is derived from an EMBL/GenBank/DDBJ whole genome shotgun (WGS) entry which is preliminary data.</text>
</comment>
<keyword evidence="1" id="KW-0732">Signal</keyword>
<organism evidence="2 3">
    <name type="scientific">Batillaria attramentaria</name>
    <dbReference type="NCBI Taxonomy" id="370345"/>
    <lineage>
        <taxon>Eukaryota</taxon>
        <taxon>Metazoa</taxon>
        <taxon>Spiralia</taxon>
        <taxon>Lophotrochozoa</taxon>
        <taxon>Mollusca</taxon>
        <taxon>Gastropoda</taxon>
        <taxon>Caenogastropoda</taxon>
        <taxon>Sorbeoconcha</taxon>
        <taxon>Cerithioidea</taxon>
        <taxon>Batillariidae</taxon>
        <taxon>Batillaria</taxon>
    </lineage>
</organism>